<evidence type="ECO:0000256" key="3">
    <source>
        <dbReference type="SAM" id="SignalP"/>
    </source>
</evidence>
<dbReference type="Pfam" id="PF00089">
    <property type="entry name" value="Trypsin"/>
    <property type="match status" value="1"/>
</dbReference>
<proteinExistence type="predicted"/>
<accession>A0A6P9DDA6</accession>
<dbReference type="Proteomes" id="UP001652622">
    <property type="component" value="Unplaced"/>
</dbReference>
<evidence type="ECO:0000256" key="1">
    <source>
        <dbReference type="ARBA" id="ARBA00023157"/>
    </source>
</evidence>
<feature type="domain" description="Peptidase S1" evidence="4">
    <location>
        <begin position="14"/>
        <end position="259"/>
    </location>
</feature>
<dbReference type="GO" id="GO:0006508">
    <property type="term" value="P:proteolysis"/>
    <property type="evidence" value="ECO:0007669"/>
    <property type="project" value="InterPro"/>
</dbReference>
<feature type="region of interest" description="Disordered" evidence="2">
    <location>
        <begin position="363"/>
        <end position="393"/>
    </location>
</feature>
<feature type="chain" id="PRO_5047472175" evidence="3">
    <location>
        <begin position="21"/>
        <end position="489"/>
    </location>
</feature>
<feature type="compositionally biased region" description="Basic and acidic residues" evidence="2">
    <location>
        <begin position="333"/>
        <end position="342"/>
    </location>
</feature>
<evidence type="ECO:0000256" key="2">
    <source>
        <dbReference type="SAM" id="MobiDB-lite"/>
    </source>
</evidence>
<evidence type="ECO:0000259" key="4">
    <source>
        <dbReference type="PROSITE" id="PS50240"/>
    </source>
</evidence>
<dbReference type="KEGG" id="pgut:117675542"/>
<feature type="region of interest" description="Disordered" evidence="2">
    <location>
        <begin position="321"/>
        <end position="344"/>
    </location>
</feature>
<dbReference type="InterPro" id="IPR009003">
    <property type="entry name" value="Peptidase_S1_PA"/>
</dbReference>
<gene>
    <name evidence="6" type="primary">LOC117675542</name>
</gene>
<dbReference type="PANTHER" id="PTHR24250">
    <property type="entry name" value="CHYMOTRYPSIN-RELATED"/>
    <property type="match status" value="1"/>
</dbReference>
<reference evidence="6" key="1">
    <citation type="submission" date="2025-08" db="UniProtKB">
        <authorList>
            <consortium name="RefSeq"/>
        </authorList>
    </citation>
    <scope>IDENTIFICATION</scope>
    <source>
        <tissue evidence="6">Blood</tissue>
    </source>
</reference>
<protein>
    <submittedName>
        <fullName evidence="6">Uncharacterized protein LOC117675542</fullName>
    </submittedName>
</protein>
<feature type="signal peptide" evidence="3">
    <location>
        <begin position="1"/>
        <end position="20"/>
    </location>
</feature>
<sequence length="489" mass="54366">MGHLFRLYVIFQLLLSSSSSSHFCDLQHMQPKSDKDEHSEHSNNSEVPWLVNIYGNGRRCQGVILSSWWVLTAANCFLLMNPSQVELTGSHGRFSTNTVSQFLLHRGFSSWNTAPNNDLGLILLGQPTDLRRQDMWPACIPKEQKPYDITEECRILEQSNNETTKLFLKITIVESLSVLECSKHWPGSTNERNLCVERKKPPKHADCKVPVGTPVMCHDPGTSNWEVMGIVSQSLHNCSGPILAAQLLTHLKWLRQEGSLENPLQQELPSATPGVSIIFKTMNKTLSATQQVSTAAPISQTTISLPVANYVPLTKSYDNKTSTSSRQFFPQTEKPENVKARTEQTSPVITFVTQRTSTTITKVSSKSSSKLREPSSAISTKAHQSQSVVSSTVKETVERSTTKQPFWNTRESKYLTFTAVRHETHGKTFTKKQLPFTAEPSSVTQTSIKLTPQPLPPLETTTMELPPSTTATDVNGGLPVHLVIVAMEP</sequence>
<organism evidence="5 6">
    <name type="scientific">Pantherophis guttatus</name>
    <name type="common">Corn snake</name>
    <name type="synonym">Elaphe guttata</name>
    <dbReference type="NCBI Taxonomy" id="94885"/>
    <lineage>
        <taxon>Eukaryota</taxon>
        <taxon>Metazoa</taxon>
        <taxon>Chordata</taxon>
        <taxon>Craniata</taxon>
        <taxon>Vertebrata</taxon>
        <taxon>Euteleostomi</taxon>
        <taxon>Lepidosauria</taxon>
        <taxon>Squamata</taxon>
        <taxon>Bifurcata</taxon>
        <taxon>Unidentata</taxon>
        <taxon>Episquamata</taxon>
        <taxon>Toxicofera</taxon>
        <taxon>Serpentes</taxon>
        <taxon>Colubroidea</taxon>
        <taxon>Colubridae</taxon>
        <taxon>Colubrinae</taxon>
        <taxon>Pantherophis</taxon>
    </lineage>
</organism>
<keyword evidence="5" id="KW-1185">Reference proteome</keyword>
<keyword evidence="1" id="KW-1015">Disulfide bond</keyword>
<dbReference type="Gene3D" id="2.40.10.10">
    <property type="entry name" value="Trypsin-like serine proteases"/>
    <property type="match status" value="1"/>
</dbReference>
<dbReference type="InParanoid" id="A0A6P9DDA6"/>
<dbReference type="InterPro" id="IPR001254">
    <property type="entry name" value="Trypsin_dom"/>
</dbReference>
<dbReference type="AlphaFoldDB" id="A0A6P9DDA6"/>
<dbReference type="GeneID" id="117675542"/>
<feature type="compositionally biased region" description="Polar residues" evidence="2">
    <location>
        <begin position="321"/>
        <end position="330"/>
    </location>
</feature>
<dbReference type="GO" id="GO:0004252">
    <property type="term" value="F:serine-type endopeptidase activity"/>
    <property type="evidence" value="ECO:0007669"/>
    <property type="project" value="InterPro"/>
</dbReference>
<evidence type="ECO:0000313" key="5">
    <source>
        <dbReference type="Proteomes" id="UP001652622"/>
    </source>
</evidence>
<dbReference type="RefSeq" id="XP_034290181.2">
    <property type="nucleotide sequence ID" value="XM_034434290.2"/>
</dbReference>
<dbReference type="SUPFAM" id="SSF50494">
    <property type="entry name" value="Trypsin-like serine proteases"/>
    <property type="match status" value="1"/>
</dbReference>
<dbReference type="PANTHER" id="PTHR24250:SF27">
    <property type="entry name" value="ELASTASE 2 LIKE"/>
    <property type="match status" value="1"/>
</dbReference>
<dbReference type="SMART" id="SM00020">
    <property type="entry name" value="Tryp_SPc"/>
    <property type="match status" value="1"/>
</dbReference>
<dbReference type="InterPro" id="IPR043504">
    <property type="entry name" value="Peptidase_S1_PA_chymotrypsin"/>
</dbReference>
<name>A0A6P9DDA6_PANGU</name>
<dbReference type="PROSITE" id="PS50240">
    <property type="entry name" value="TRYPSIN_DOM"/>
    <property type="match status" value="1"/>
</dbReference>
<evidence type="ECO:0000313" key="6">
    <source>
        <dbReference type="RefSeq" id="XP_034290181.2"/>
    </source>
</evidence>
<keyword evidence="3" id="KW-0732">Signal</keyword>
<feature type="compositionally biased region" description="Polar residues" evidence="2">
    <location>
        <begin position="377"/>
        <end position="386"/>
    </location>
</feature>